<comment type="subcellular location">
    <subcellularLocation>
        <location evidence="1">Secreted</location>
    </subcellularLocation>
</comment>
<keyword evidence="5" id="KW-0472">Membrane</keyword>
<evidence type="ECO:0000256" key="2">
    <source>
        <dbReference type="ARBA" id="ARBA00022525"/>
    </source>
</evidence>
<dbReference type="PROSITE" id="PS51362">
    <property type="entry name" value="TGF_BETA_2"/>
    <property type="match status" value="1"/>
</dbReference>
<comment type="similarity">
    <text evidence="3">Belongs to the TGF-beta family.</text>
</comment>
<name>A0AAV4JKJ2_9GAST</name>
<organism evidence="7 8">
    <name type="scientific">Elysia marginata</name>
    <dbReference type="NCBI Taxonomy" id="1093978"/>
    <lineage>
        <taxon>Eukaryota</taxon>
        <taxon>Metazoa</taxon>
        <taxon>Spiralia</taxon>
        <taxon>Lophotrochozoa</taxon>
        <taxon>Mollusca</taxon>
        <taxon>Gastropoda</taxon>
        <taxon>Heterobranchia</taxon>
        <taxon>Euthyneura</taxon>
        <taxon>Panpulmonata</taxon>
        <taxon>Sacoglossa</taxon>
        <taxon>Placobranchoidea</taxon>
        <taxon>Plakobranchidae</taxon>
        <taxon>Elysia</taxon>
    </lineage>
</organism>
<dbReference type="Pfam" id="PF00019">
    <property type="entry name" value="TGF_beta"/>
    <property type="match status" value="1"/>
</dbReference>
<proteinExistence type="inferred from homology"/>
<feature type="compositionally biased region" description="Low complexity" evidence="4">
    <location>
        <begin position="399"/>
        <end position="420"/>
    </location>
</feature>
<keyword evidence="8" id="KW-1185">Reference proteome</keyword>
<dbReference type="Proteomes" id="UP000762676">
    <property type="component" value="Unassembled WGS sequence"/>
</dbReference>
<feature type="region of interest" description="Disordered" evidence="4">
    <location>
        <begin position="389"/>
        <end position="460"/>
    </location>
</feature>
<dbReference type="EMBL" id="BMAT01010226">
    <property type="protein sequence ID" value="GFS22831.1"/>
    <property type="molecule type" value="Genomic_DNA"/>
</dbReference>
<dbReference type="SMART" id="SM00204">
    <property type="entry name" value="TGFB"/>
    <property type="match status" value="1"/>
</dbReference>
<dbReference type="GO" id="GO:0005576">
    <property type="term" value="C:extracellular region"/>
    <property type="evidence" value="ECO:0007669"/>
    <property type="project" value="UniProtKB-SubCell"/>
</dbReference>
<dbReference type="InterPro" id="IPR001839">
    <property type="entry name" value="TGF-b_C"/>
</dbReference>
<evidence type="ECO:0000256" key="5">
    <source>
        <dbReference type="SAM" id="Phobius"/>
    </source>
</evidence>
<dbReference type="CDD" id="cd13756">
    <property type="entry name" value="TGF_beta_BMPs_GDFs"/>
    <property type="match status" value="1"/>
</dbReference>
<evidence type="ECO:0000256" key="4">
    <source>
        <dbReference type="SAM" id="MobiDB-lite"/>
    </source>
</evidence>
<dbReference type="GO" id="GO:0008083">
    <property type="term" value="F:growth factor activity"/>
    <property type="evidence" value="ECO:0007669"/>
    <property type="project" value="UniProtKB-KW"/>
</dbReference>
<evidence type="ECO:0000259" key="6">
    <source>
        <dbReference type="PROSITE" id="PS51362"/>
    </source>
</evidence>
<feature type="compositionally biased region" description="Acidic residues" evidence="4">
    <location>
        <begin position="91"/>
        <end position="106"/>
    </location>
</feature>
<dbReference type="Gene3D" id="2.10.90.10">
    <property type="entry name" value="Cystine-knot cytokines"/>
    <property type="match status" value="1"/>
</dbReference>
<reference evidence="7 8" key="1">
    <citation type="journal article" date="2021" name="Elife">
        <title>Chloroplast acquisition without the gene transfer in kleptoplastic sea slugs, Plakobranchus ocellatus.</title>
        <authorList>
            <person name="Maeda T."/>
            <person name="Takahashi S."/>
            <person name="Yoshida T."/>
            <person name="Shimamura S."/>
            <person name="Takaki Y."/>
            <person name="Nagai Y."/>
            <person name="Toyoda A."/>
            <person name="Suzuki Y."/>
            <person name="Arimoto A."/>
            <person name="Ishii H."/>
            <person name="Satoh N."/>
            <person name="Nishiyama T."/>
            <person name="Hasebe M."/>
            <person name="Maruyama T."/>
            <person name="Minagawa J."/>
            <person name="Obokata J."/>
            <person name="Shigenobu S."/>
        </authorList>
    </citation>
    <scope>NUCLEOTIDE SEQUENCE [LARGE SCALE GENOMIC DNA]</scope>
</reference>
<comment type="caution">
    <text evidence="7">The sequence shown here is derived from an EMBL/GenBank/DDBJ whole genome shotgun (WGS) entry which is preliminary data.</text>
</comment>
<keyword evidence="3" id="KW-0339">Growth factor</keyword>
<feature type="compositionally biased region" description="Polar residues" evidence="4">
    <location>
        <begin position="58"/>
        <end position="81"/>
    </location>
</feature>
<dbReference type="SUPFAM" id="SSF57501">
    <property type="entry name" value="Cystine-knot cytokines"/>
    <property type="match status" value="1"/>
</dbReference>
<keyword evidence="5" id="KW-1133">Transmembrane helix</keyword>
<evidence type="ECO:0000313" key="8">
    <source>
        <dbReference type="Proteomes" id="UP000762676"/>
    </source>
</evidence>
<dbReference type="AlphaFoldDB" id="A0AAV4JKJ2"/>
<accession>A0AAV4JKJ2</accession>
<feature type="region of interest" description="Disordered" evidence="4">
    <location>
        <begin position="316"/>
        <end position="342"/>
    </location>
</feature>
<dbReference type="InterPro" id="IPR029034">
    <property type="entry name" value="Cystine-knot_cytokine"/>
</dbReference>
<feature type="region of interest" description="Disordered" evidence="4">
    <location>
        <begin position="43"/>
        <end position="106"/>
    </location>
</feature>
<keyword evidence="5" id="KW-0812">Transmembrane</keyword>
<protein>
    <recommendedName>
        <fullName evidence="6">TGF-beta family profile domain-containing protein</fullName>
    </recommendedName>
</protein>
<evidence type="ECO:0000313" key="7">
    <source>
        <dbReference type="EMBL" id="GFS22831.1"/>
    </source>
</evidence>
<feature type="transmembrane region" description="Helical" evidence="5">
    <location>
        <begin position="16"/>
        <end position="35"/>
    </location>
</feature>
<evidence type="ECO:0000256" key="1">
    <source>
        <dbReference type="ARBA" id="ARBA00004613"/>
    </source>
</evidence>
<sequence length="573" mass="64084">MAPTCLVGLSQCCERWWFKLIVIVLFIAILVAVSITGSNRFLSAEESDRDNGRETFEATDSNSNGNLESQDASHIVSSQNSPRRRTGGYTTDDDNNEEEYEDIDLDYELSEDSEDYERGVRKVRDLPLMVVKQNLNNPSRSGCPHNICPVQAEALKRFQRRKAFLYLKKLHRAVETETQLADEREDPSSANWSIRGYSPVLRTRDSVVFKRTVESFCKVTHLELLVGFKCRNSSLKQDYIFASVNEKLVTPTTGTFAILNAAVFDLNTQAAVSDLNITFKNHNCFSAAQVCHSMLFEYCNINKTVLRHFQVSRAPPTHSQASKAPKFDPVQPRHSSGLTRSWEDIQKLRKERREYIYNKEPIYRELMRNRSKVIRHPDLDRSIWKLTASVPSHPVHPGSTTSKPSSSAARSTVSSSSSPSSPSPPASGPAENSSTTPIKRRVSRDVSCKPACQDSSKTPAKTCARQELKVNLIVDMKYPLVIPATPVDIGMCQGTCIHACHMGQAGEKITAHAVLLNKLAGTDRAAERWGAGMRMSSCVPNRMKTISVLRIDANHRTEILNWANMVVDSCRCA</sequence>
<evidence type="ECO:0000256" key="3">
    <source>
        <dbReference type="RuleBase" id="RU000354"/>
    </source>
</evidence>
<gene>
    <name evidence="7" type="ORF">ElyMa_005119100</name>
</gene>
<feature type="domain" description="TGF-beta family profile" evidence="6">
    <location>
        <begin position="439"/>
        <end position="573"/>
    </location>
</feature>
<keyword evidence="2" id="KW-0964">Secreted</keyword>